<dbReference type="Gramene" id="ESQ47542">
    <property type="protein sequence ID" value="ESQ47542"/>
    <property type="gene ID" value="EUTSA_v10021869mg"/>
</dbReference>
<dbReference type="KEGG" id="eus:EUTSA_v10021869mg"/>
<evidence type="ECO:0000313" key="1">
    <source>
        <dbReference type="EMBL" id="ESQ47542.1"/>
    </source>
</evidence>
<sequence length="75" mass="8525">MMLVEDDPRLGGKKQPTRLKIFHMLDLNTGRSGNSNGASSRSFDMVSKLERTGVGRQLQRKGMNLMKMRCNRGVW</sequence>
<organism evidence="1 2">
    <name type="scientific">Eutrema salsugineum</name>
    <name type="common">Saltwater cress</name>
    <name type="synonym">Sisymbrium salsugineum</name>
    <dbReference type="NCBI Taxonomy" id="72664"/>
    <lineage>
        <taxon>Eukaryota</taxon>
        <taxon>Viridiplantae</taxon>
        <taxon>Streptophyta</taxon>
        <taxon>Embryophyta</taxon>
        <taxon>Tracheophyta</taxon>
        <taxon>Spermatophyta</taxon>
        <taxon>Magnoliopsida</taxon>
        <taxon>eudicotyledons</taxon>
        <taxon>Gunneridae</taxon>
        <taxon>Pentapetalae</taxon>
        <taxon>rosids</taxon>
        <taxon>malvids</taxon>
        <taxon>Brassicales</taxon>
        <taxon>Brassicaceae</taxon>
        <taxon>Eutremeae</taxon>
        <taxon>Eutrema</taxon>
    </lineage>
</organism>
<protein>
    <submittedName>
        <fullName evidence="1">Uncharacterized protein</fullName>
    </submittedName>
</protein>
<reference evidence="1 2" key="1">
    <citation type="journal article" date="2013" name="Front. Plant Sci.">
        <title>The Reference Genome of the Halophytic Plant Eutrema salsugineum.</title>
        <authorList>
            <person name="Yang R."/>
            <person name="Jarvis D.E."/>
            <person name="Chen H."/>
            <person name="Beilstein M.A."/>
            <person name="Grimwood J."/>
            <person name="Jenkins J."/>
            <person name="Shu S."/>
            <person name="Prochnik S."/>
            <person name="Xin M."/>
            <person name="Ma C."/>
            <person name="Schmutz J."/>
            <person name="Wing R.A."/>
            <person name="Mitchell-Olds T."/>
            <person name="Schumaker K.S."/>
            <person name="Wang X."/>
        </authorList>
    </citation>
    <scope>NUCLEOTIDE SEQUENCE [LARGE SCALE GENOMIC DNA]</scope>
</reference>
<dbReference type="Proteomes" id="UP000030689">
    <property type="component" value="Unassembled WGS sequence"/>
</dbReference>
<dbReference type="EMBL" id="KI517408">
    <property type="protein sequence ID" value="ESQ47542.1"/>
    <property type="molecule type" value="Genomic_DNA"/>
</dbReference>
<keyword evidence="2" id="KW-1185">Reference proteome</keyword>
<evidence type="ECO:0000313" key="2">
    <source>
        <dbReference type="Proteomes" id="UP000030689"/>
    </source>
</evidence>
<name>V4LYF6_EUTSA</name>
<accession>V4LYF6</accession>
<dbReference type="AlphaFoldDB" id="V4LYF6"/>
<gene>
    <name evidence="1" type="ORF">EUTSA_v10021869mg</name>
</gene>
<proteinExistence type="predicted"/>